<comment type="caution">
    <text evidence="1">The sequence shown here is derived from an EMBL/GenBank/DDBJ whole genome shotgun (WGS) entry which is preliminary data.</text>
</comment>
<gene>
    <name evidence="1" type="ORF">Amon02_000250100</name>
</gene>
<keyword evidence="2" id="KW-1185">Reference proteome</keyword>
<dbReference type="EMBL" id="BSXS01001453">
    <property type="protein sequence ID" value="GME76224.1"/>
    <property type="molecule type" value="Genomic_DNA"/>
</dbReference>
<evidence type="ECO:0000313" key="1">
    <source>
        <dbReference type="EMBL" id="GME76224.1"/>
    </source>
</evidence>
<evidence type="ECO:0000313" key="2">
    <source>
        <dbReference type="Proteomes" id="UP001165064"/>
    </source>
</evidence>
<accession>A0ACB5SYD4</accession>
<dbReference type="Proteomes" id="UP001165064">
    <property type="component" value="Unassembled WGS sequence"/>
</dbReference>
<organism evidence="1 2">
    <name type="scientific">Ambrosiozyma monospora</name>
    <name type="common">Yeast</name>
    <name type="synonym">Endomycopsis monosporus</name>
    <dbReference type="NCBI Taxonomy" id="43982"/>
    <lineage>
        <taxon>Eukaryota</taxon>
        <taxon>Fungi</taxon>
        <taxon>Dikarya</taxon>
        <taxon>Ascomycota</taxon>
        <taxon>Saccharomycotina</taxon>
        <taxon>Pichiomycetes</taxon>
        <taxon>Pichiales</taxon>
        <taxon>Pichiaceae</taxon>
        <taxon>Ambrosiozyma</taxon>
    </lineage>
</organism>
<reference evidence="1" key="1">
    <citation type="submission" date="2023-04" db="EMBL/GenBank/DDBJ databases">
        <title>Ambrosiozyma monospora NBRC 10751.</title>
        <authorList>
            <person name="Ichikawa N."/>
            <person name="Sato H."/>
            <person name="Tonouchi N."/>
        </authorList>
    </citation>
    <scope>NUCLEOTIDE SEQUENCE</scope>
    <source>
        <strain evidence="1">NBRC 10751</strain>
    </source>
</reference>
<sequence length="302" mass="33231">MPPLRRSSRLASKKDALVAVPAKGKQEPAKTTKSKKVADSKTTKTTESTKAKTPAATKKITKKTAAAAPAKTKAKAEAKPAESKAKTETKPAKTTRKRKASDLEDDNKENKEVESKTSSGLKKLKVGDKLPANFKLNNQKGKTIDLAKVASQSHVLIFFIYPRANTPGCTRQTKGFNTNYEKYQKLSTKGKTITIFGLSGDSEKAQLKFTDKLGLQFDLISDPKRELISMLGAINGSKIIRSHFIFVDGKLQKRDIKISPEVSINSALEYVQELVEGHAVEEVEEKTTKKRKTRNKDVVTVD</sequence>
<protein>
    <submittedName>
        <fullName evidence="1">Unnamed protein product</fullName>
    </submittedName>
</protein>
<name>A0ACB5SYD4_AMBMO</name>
<proteinExistence type="predicted"/>